<name>A0AAP2GWE3_9BACT</name>
<gene>
    <name evidence="1" type="ORF">KK062_29160</name>
</gene>
<proteinExistence type="predicted"/>
<evidence type="ECO:0000313" key="2">
    <source>
        <dbReference type="Proteomes" id="UP001319080"/>
    </source>
</evidence>
<dbReference type="AlphaFoldDB" id="A0AAP2GWE3"/>
<evidence type="ECO:0000313" key="1">
    <source>
        <dbReference type="EMBL" id="MBT1712348.1"/>
    </source>
</evidence>
<keyword evidence="2" id="KW-1185">Reference proteome</keyword>
<dbReference type="Proteomes" id="UP001319080">
    <property type="component" value="Unassembled WGS sequence"/>
</dbReference>
<dbReference type="RefSeq" id="WP_254087913.1">
    <property type="nucleotide sequence ID" value="NZ_JAHESE010000061.1"/>
</dbReference>
<organism evidence="1 2">
    <name type="scientific">Dawidia cretensis</name>
    <dbReference type="NCBI Taxonomy" id="2782350"/>
    <lineage>
        <taxon>Bacteria</taxon>
        <taxon>Pseudomonadati</taxon>
        <taxon>Bacteroidota</taxon>
        <taxon>Cytophagia</taxon>
        <taxon>Cytophagales</taxon>
        <taxon>Chryseotaleaceae</taxon>
        <taxon>Dawidia</taxon>
    </lineage>
</organism>
<comment type="caution">
    <text evidence="1">The sequence shown here is derived from an EMBL/GenBank/DDBJ whole genome shotgun (WGS) entry which is preliminary data.</text>
</comment>
<dbReference type="EMBL" id="JAHESE010000061">
    <property type="protein sequence ID" value="MBT1712348.1"/>
    <property type="molecule type" value="Genomic_DNA"/>
</dbReference>
<accession>A0AAP2GWE3</accession>
<reference evidence="1 2" key="1">
    <citation type="submission" date="2021-05" db="EMBL/GenBank/DDBJ databases">
        <title>A Polyphasic approach of four new species of the genus Ohtaekwangia: Ohtaekwangia histidinii sp. nov., Ohtaekwangia cretensis sp. nov., Ohtaekwangia indiensis sp. nov., Ohtaekwangia reichenbachii sp. nov. from diverse environment.</title>
        <authorList>
            <person name="Octaviana S."/>
        </authorList>
    </citation>
    <scope>NUCLEOTIDE SEQUENCE [LARGE SCALE GENOMIC DNA]</scope>
    <source>
        <strain evidence="1 2">PWU5</strain>
    </source>
</reference>
<sequence>MVALVCTGVGVLLLALSTVCYQSIKVVLATQSEAFDRNNEHRGGM</sequence>
<protein>
    <submittedName>
        <fullName evidence="1">Uncharacterized protein</fullName>
    </submittedName>
</protein>